<accession>A0A1D6K2N7</accession>
<reference evidence="1" key="1">
    <citation type="submission" date="2015-12" db="EMBL/GenBank/DDBJ databases">
        <title>Update maize B73 reference genome by single molecule sequencing technologies.</title>
        <authorList>
            <consortium name="Maize Genome Sequencing Project"/>
            <person name="Ware D."/>
        </authorList>
    </citation>
    <scope>NUCLEOTIDE SEQUENCE [LARGE SCALE GENOMIC DNA]</scope>
    <source>
        <tissue evidence="1">Seedling</tissue>
    </source>
</reference>
<dbReference type="EMBL" id="CM007647">
    <property type="protein sequence ID" value="ONL97935.1"/>
    <property type="molecule type" value="Genomic_DNA"/>
</dbReference>
<dbReference type="AlphaFoldDB" id="A0A1D6K2N7"/>
<evidence type="ECO:0000313" key="1">
    <source>
        <dbReference type="EMBL" id="ONL97935.1"/>
    </source>
</evidence>
<proteinExistence type="predicted"/>
<gene>
    <name evidence="1" type="ORF">ZEAMMB73_Zm00001d029114</name>
</gene>
<sequence>MLPSAPGMYSKQLTIFLYDIVPRINKYSSERLKNGIKR</sequence>
<name>A0A1D6K2N7_MAIZE</name>
<organism evidence="1">
    <name type="scientific">Zea mays</name>
    <name type="common">Maize</name>
    <dbReference type="NCBI Taxonomy" id="4577"/>
    <lineage>
        <taxon>Eukaryota</taxon>
        <taxon>Viridiplantae</taxon>
        <taxon>Streptophyta</taxon>
        <taxon>Embryophyta</taxon>
        <taxon>Tracheophyta</taxon>
        <taxon>Spermatophyta</taxon>
        <taxon>Magnoliopsida</taxon>
        <taxon>Liliopsida</taxon>
        <taxon>Poales</taxon>
        <taxon>Poaceae</taxon>
        <taxon>PACMAD clade</taxon>
        <taxon>Panicoideae</taxon>
        <taxon>Andropogonodae</taxon>
        <taxon>Andropogoneae</taxon>
        <taxon>Tripsacinae</taxon>
        <taxon>Zea</taxon>
    </lineage>
</organism>
<protein>
    <submittedName>
        <fullName evidence="1">Uncharacterized protein</fullName>
    </submittedName>
</protein>